<evidence type="ECO:0000313" key="9">
    <source>
        <dbReference type="Proteomes" id="UP000292136"/>
    </source>
</evidence>
<keyword evidence="2" id="KW-1003">Cell membrane</keyword>
<feature type="transmembrane region" description="Helical" evidence="6">
    <location>
        <begin position="51"/>
        <end position="71"/>
    </location>
</feature>
<evidence type="ECO:0000256" key="6">
    <source>
        <dbReference type="SAM" id="Phobius"/>
    </source>
</evidence>
<dbReference type="Pfam" id="PF09335">
    <property type="entry name" value="VTT_dom"/>
    <property type="match status" value="1"/>
</dbReference>
<dbReference type="EMBL" id="SHKM01000003">
    <property type="protein sequence ID" value="RZT75740.1"/>
    <property type="molecule type" value="Genomic_DNA"/>
</dbReference>
<dbReference type="PROSITE" id="PS50206">
    <property type="entry name" value="RHODANESE_3"/>
    <property type="match status" value="1"/>
</dbReference>
<evidence type="ECO:0000256" key="3">
    <source>
        <dbReference type="ARBA" id="ARBA00022692"/>
    </source>
</evidence>
<comment type="caution">
    <text evidence="8">The sequence shown here is derived from an EMBL/GenBank/DDBJ whole genome shotgun (WGS) entry which is preliminary data.</text>
</comment>
<dbReference type="Proteomes" id="UP000292136">
    <property type="component" value="Unassembled WGS sequence"/>
</dbReference>
<reference evidence="8 9" key="1">
    <citation type="submission" date="2019-02" db="EMBL/GenBank/DDBJ databases">
        <title>Genomic Encyclopedia of Type Strains, Phase IV (KMG-IV): sequencing the most valuable type-strain genomes for metagenomic binning, comparative biology and taxonomic classification.</title>
        <authorList>
            <person name="Goeker M."/>
        </authorList>
    </citation>
    <scope>NUCLEOTIDE SEQUENCE [LARGE SCALE GENOMIC DNA]</scope>
    <source>
        <strain evidence="8 9">DSM 21223</strain>
    </source>
</reference>
<dbReference type="Pfam" id="PF00581">
    <property type="entry name" value="Rhodanese"/>
    <property type="match status" value="1"/>
</dbReference>
<accession>A0ABY0ILZ5</accession>
<feature type="transmembrane region" description="Helical" evidence="6">
    <location>
        <begin position="175"/>
        <end position="193"/>
    </location>
</feature>
<evidence type="ECO:0000313" key="8">
    <source>
        <dbReference type="EMBL" id="RZT75740.1"/>
    </source>
</evidence>
<name>A0ABY0ILZ5_9RHOO</name>
<protein>
    <submittedName>
        <fullName evidence="8">Membrane protein DedA with SNARE-associated domain</fullName>
    </submittedName>
</protein>
<dbReference type="Gene3D" id="3.40.250.10">
    <property type="entry name" value="Rhodanese-like domain"/>
    <property type="match status" value="1"/>
</dbReference>
<proteinExistence type="predicted"/>
<dbReference type="InterPro" id="IPR036873">
    <property type="entry name" value="Rhodanese-like_dom_sf"/>
</dbReference>
<feature type="transmembrane region" description="Helical" evidence="6">
    <location>
        <begin position="133"/>
        <end position="155"/>
    </location>
</feature>
<evidence type="ECO:0000259" key="7">
    <source>
        <dbReference type="PROSITE" id="PS50206"/>
    </source>
</evidence>
<organism evidence="8 9">
    <name type="scientific">Azospira oryzae</name>
    <dbReference type="NCBI Taxonomy" id="146939"/>
    <lineage>
        <taxon>Bacteria</taxon>
        <taxon>Pseudomonadati</taxon>
        <taxon>Pseudomonadota</taxon>
        <taxon>Betaproteobacteria</taxon>
        <taxon>Rhodocyclales</taxon>
        <taxon>Rhodocyclaceae</taxon>
        <taxon>Azospira</taxon>
    </lineage>
</organism>
<keyword evidence="5 6" id="KW-0472">Membrane</keyword>
<evidence type="ECO:0000256" key="2">
    <source>
        <dbReference type="ARBA" id="ARBA00022475"/>
    </source>
</evidence>
<dbReference type="InterPro" id="IPR001763">
    <property type="entry name" value="Rhodanese-like_dom"/>
</dbReference>
<feature type="domain" description="Rhodanese" evidence="7">
    <location>
        <begin position="218"/>
        <end position="305"/>
    </location>
</feature>
<evidence type="ECO:0000256" key="1">
    <source>
        <dbReference type="ARBA" id="ARBA00004651"/>
    </source>
</evidence>
<evidence type="ECO:0000256" key="5">
    <source>
        <dbReference type="ARBA" id="ARBA00023136"/>
    </source>
</evidence>
<comment type="subcellular location">
    <subcellularLocation>
        <location evidence="1">Cell membrane</location>
        <topology evidence="1">Multi-pass membrane protein</topology>
    </subcellularLocation>
</comment>
<dbReference type="InterPro" id="IPR051311">
    <property type="entry name" value="DedA_domain"/>
</dbReference>
<feature type="transmembrane region" description="Helical" evidence="6">
    <location>
        <begin position="104"/>
        <end position="126"/>
    </location>
</feature>
<evidence type="ECO:0000256" key="4">
    <source>
        <dbReference type="ARBA" id="ARBA00022989"/>
    </source>
</evidence>
<dbReference type="RefSeq" id="WP_130460045.1">
    <property type="nucleotide sequence ID" value="NZ_SHKM01000003.1"/>
</dbReference>
<keyword evidence="9" id="KW-1185">Reference proteome</keyword>
<dbReference type="PANTHER" id="PTHR42709:SF6">
    <property type="entry name" value="UNDECAPRENYL PHOSPHATE TRANSPORTER A"/>
    <property type="match status" value="1"/>
</dbReference>
<gene>
    <name evidence="8" type="ORF">EV678_2927</name>
</gene>
<dbReference type="PANTHER" id="PTHR42709">
    <property type="entry name" value="ALKALINE PHOSPHATASE LIKE PROTEIN"/>
    <property type="match status" value="1"/>
</dbReference>
<keyword evidence="3 6" id="KW-0812">Transmembrane</keyword>
<feature type="transmembrane region" description="Helical" evidence="6">
    <location>
        <begin position="15"/>
        <end position="39"/>
    </location>
</feature>
<dbReference type="SUPFAM" id="SSF52821">
    <property type="entry name" value="Rhodanese/Cell cycle control phosphatase"/>
    <property type="match status" value="1"/>
</dbReference>
<keyword evidence="4 6" id="KW-1133">Transmembrane helix</keyword>
<dbReference type="InterPro" id="IPR032816">
    <property type="entry name" value="VTT_dom"/>
</dbReference>
<sequence length="325" mass="34282">MDLAQLTDALQRDAAWVVFLNVLLQQLGLPVPAVPTLLLAGSLAASPLHGLQLLAAAVLASVLADWVWYLAGRSFGYRVLAGLCRLSINPGSCVSATEARFTRWGAWSLVLAKFIPGFSTVAPPIAGSLRLALPSFLAAVALGAALWAGGAILAGWWLRGELQQVLARLQGNGDLALTLLLALLGLWLGWKFWQKYRFEKLSAIPHLTPAELADALQSAAPPLFLDLRGEAMIRETGLLPGATAATLDDLAERAAHWPREALVATLCNCPADASAVQAARRLMALGYRNVRPVRGGYEAWLAQQAGGGAMAAVADEASSGGLSRP</sequence>